<dbReference type="CDD" id="cd06257">
    <property type="entry name" value="DnaJ"/>
    <property type="match status" value="1"/>
</dbReference>
<dbReference type="PANTHER" id="PTHR43908">
    <property type="entry name" value="AT29763P-RELATED"/>
    <property type="match status" value="1"/>
</dbReference>
<dbReference type="InterPro" id="IPR036869">
    <property type="entry name" value="J_dom_sf"/>
</dbReference>
<dbReference type="STRING" id="86259.A0A4Z1PWB8"/>
<evidence type="ECO:0000313" key="3">
    <source>
        <dbReference type="EMBL" id="TID27492.1"/>
    </source>
</evidence>
<dbReference type="GO" id="GO:0005789">
    <property type="term" value="C:endoplasmic reticulum membrane"/>
    <property type="evidence" value="ECO:0007669"/>
    <property type="project" value="TreeGrafter"/>
</dbReference>
<name>A0A4Z1PWB8_9PEZI</name>
<keyword evidence="1" id="KW-0812">Transmembrane</keyword>
<dbReference type="Pfam" id="PF00226">
    <property type="entry name" value="DnaJ"/>
    <property type="match status" value="1"/>
</dbReference>
<evidence type="ECO:0000259" key="2">
    <source>
        <dbReference type="PROSITE" id="PS50076"/>
    </source>
</evidence>
<organism evidence="3 4">
    <name type="scientific">Venturia nashicola</name>
    <dbReference type="NCBI Taxonomy" id="86259"/>
    <lineage>
        <taxon>Eukaryota</taxon>
        <taxon>Fungi</taxon>
        <taxon>Dikarya</taxon>
        <taxon>Ascomycota</taxon>
        <taxon>Pezizomycotina</taxon>
        <taxon>Dothideomycetes</taxon>
        <taxon>Pleosporomycetidae</taxon>
        <taxon>Venturiales</taxon>
        <taxon>Venturiaceae</taxon>
        <taxon>Venturia</taxon>
    </lineage>
</organism>
<dbReference type="PRINTS" id="PR00625">
    <property type="entry name" value="JDOMAIN"/>
</dbReference>
<gene>
    <name evidence="3" type="ORF">E6O75_ATG00259</name>
</gene>
<dbReference type="AlphaFoldDB" id="A0A4Z1PWB8"/>
<dbReference type="InterPro" id="IPR051100">
    <property type="entry name" value="DnaJ_subfamily_B/C"/>
</dbReference>
<dbReference type="PANTHER" id="PTHR43908:SF3">
    <property type="entry name" value="AT29763P-RELATED"/>
    <property type="match status" value="1"/>
</dbReference>
<keyword evidence="1" id="KW-1133">Transmembrane helix</keyword>
<evidence type="ECO:0000313" key="4">
    <source>
        <dbReference type="Proteomes" id="UP000298493"/>
    </source>
</evidence>
<dbReference type="GO" id="GO:0071218">
    <property type="term" value="P:cellular response to misfolded protein"/>
    <property type="evidence" value="ECO:0007669"/>
    <property type="project" value="TreeGrafter"/>
</dbReference>
<keyword evidence="1" id="KW-0472">Membrane</keyword>
<keyword evidence="4" id="KW-1185">Reference proteome</keyword>
<sequence length="363" mass="41890">MSSHLLSLGAWYFLPDLVTGWIQTIYYRITLRAGDPAPQPGTPQYIKHRKIIHCSVIAAYLLYCIYEADWNLQQEQTFYQHLGVEIDVGEKTLQKTLRKISAQLHPDRYPEHQKDRAHDAFIRVKAEADALIDPAKRFAYDRFGPDSTDWKHCKSIGDYVWQGAQNSGLLYFGTLISMVIAHILGMMQYGRYWRFLAIANLVVFEAYMITRPTPDFLTHHINSFLRTTQLHASYLPFQIIKIARQTFFSAFIAMNQLGPVLASHAAEADSPEGLQNATNQIRGMVRATKENSQRLLQLECMPYKGQEGEKGMERLKREVSSWLVNNDIQKQPGVQVAMQRVMERRIEEMDEGNMEGLRERNVY</sequence>
<proteinExistence type="predicted"/>
<dbReference type="InterPro" id="IPR001623">
    <property type="entry name" value="DnaJ_domain"/>
</dbReference>
<keyword evidence="3" id="KW-0346">Stress response</keyword>
<dbReference type="Gene3D" id="1.10.287.110">
    <property type="entry name" value="DnaJ domain"/>
    <property type="match status" value="1"/>
</dbReference>
<dbReference type="GO" id="GO:0030544">
    <property type="term" value="F:Hsp70 protein binding"/>
    <property type="evidence" value="ECO:0007669"/>
    <property type="project" value="TreeGrafter"/>
</dbReference>
<reference evidence="3 4" key="1">
    <citation type="submission" date="2019-04" db="EMBL/GenBank/DDBJ databases">
        <title>High contiguity whole genome sequence and gene annotation resource for two Venturia nashicola isolates.</title>
        <authorList>
            <person name="Prokchorchik M."/>
            <person name="Won K."/>
            <person name="Lee Y."/>
            <person name="Choi E.D."/>
            <person name="Segonzac C."/>
            <person name="Sohn K.H."/>
        </authorList>
    </citation>
    <scope>NUCLEOTIDE SEQUENCE [LARGE SCALE GENOMIC DNA]</scope>
    <source>
        <strain evidence="3 4">PRI2</strain>
    </source>
</reference>
<dbReference type="EMBL" id="SNSC02000001">
    <property type="protein sequence ID" value="TID27492.1"/>
    <property type="molecule type" value="Genomic_DNA"/>
</dbReference>
<dbReference type="Proteomes" id="UP000298493">
    <property type="component" value="Unassembled WGS sequence"/>
</dbReference>
<feature type="transmembrane region" description="Helical" evidence="1">
    <location>
        <begin position="168"/>
        <end position="185"/>
    </location>
</feature>
<dbReference type="SUPFAM" id="SSF46565">
    <property type="entry name" value="Chaperone J-domain"/>
    <property type="match status" value="1"/>
</dbReference>
<dbReference type="PROSITE" id="PS50076">
    <property type="entry name" value="DNAJ_2"/>
    <property type="match status" value="1"/>
</dbReference>
<protein>
    <submittedName>
        <fullName evidence="3">Heat shock protein</fullName>
    </submittedName>
</protein>
<accession>A0A4Z1PWB8</accession>
<evidence type="ECO:0000256" key="1">
    <source>
        <dbReference type="SAM" id="Phobius"/>
    </source>
</evidence>
<feature type="domain" description="J" evidence="2">
    <location>
        <begin position="77"/>
        <end position="144"/>
    </location>
</feature>
<comment type="caution">
    <text evidence="3">The sequence shown here is derived from an EMBL/GenBank/DDBJ whole genome shotgun (WGS) entry which is preliminary data.</text>
</comment>